<evidence type="ECO:0000256" key="4">
    <source>
        <dbReference type="ARBA" id="ARBA00023125"/>
    </source>
</evidence>
<dbReference type="GO" id="GO:0006352">
    <property type="term" value="P:DNA-templated transcription initiation"/>
    <property type="evidence" value="ECO:0007669"/>
    <property type="project" value="InterPro"/>
</dbReference>
<reference evidence="8 9" key="1">
    <citation type="journal article" date="2016" name="Nat. Commun.">
        <title>Thousands of microbial genomes shed light on interconnected biogeochemical processes in an aquifer system.</title>
        <authorList>
            <person name="Anantharaman K."/>
            <person name="Brown C.T."/>
            <person name="Hug L.A."/>
            <person name="Sharon I."/>
            <person name="Castelle C.J."/>
            <person name="Probst A.J."/>
            <person name="Thomas B.C."/>
            <person name="Singh A."/>
            <person name="Wilkins M.J."/>
            <person name="Karaoz U."/>
            <person name="Brodie E.L."/>
            <person name="Williams K.H."/>
            <person name="Hubbard S.S."/>
            <person name="Banfield J.F."/>
        </authorList>
    </citation>
    <scope>NUCLEOTIDE SEQUENCE [LARGE SCALE GENOMIC DNA]</scope>
</reference>
<dbReference type="EMBL" id="MGJZ01000006">
    <property type="protein sequence ID" value="OGN17651.1"/>
    <property type="molecule type" value="Genomic_DNA"/>
</dbReference>
<dbReference type="InterPro" id="IPR013249">
    <property type="entry name" value="RNA_pol_sigma70_r4_t2"/>
</dbReference>
<evidence type="ECO:0000256" key="2">
    <source>
        <dbReference type="ARBA" id="ARBA00023015"/>
    </source>
</evidence>
<evidence type="ECO:0000259" key="6">
    <source>
        <dbReference type="Pfam" id="PF04542"/>
    </source>
</evidence>
<dbReference type="SUPFAM" id="SSF88946">
    <property type="entry name" value="Sigma2 domain of RNA polymerase sigma factors"/>
    <property type="match status" value="1"/>
</dbReference>
<dbReference type="Pfam" id="PF04542">
    <property type="entry name" value="Sigma70_r2"/>
    <property type="match status" value="1"/>
</dbReference>
<dbReference type="PANTHER" id="PTHR43133:SF8">
    <property type="entry name" value="RNA POLYMERASE SIGMA FACTOR HI_1459-RELATED"/>
    <property type="match status" value="1"/>
</dbReference>
<dbReference type="InterPro" id="IPR039425">
    <property type="entry name" value="RNA_pol_sigma-70-like"/>
</dbReference>
<feature type="domain" description="RNA polymerase sigma-70 region 2" evidence="6">
    <location>
        <begin position="3"/>
        <end position="61"/>
    </location>
</feature>
<dbReference type="Proteomes" id="UP000178117">
    <property type="component" value="Unassembled WGS sequence"/>
</dbReference>
<evidence type="ECO:0000256" key="3">
    <source>
        <dbReference type="ARBA" id="ARBA00023082"/>
    </source>
</evidence>
<dbReference type="InterPro" id="IPR013325">
    <property type="entry name" value="RNA_pol_sigma_r2"/>
</dbReference>
<dbReference type="InterPro" id="IPR013324">
    <property type="entry name" value="RNA_pol_sigma_r3/r4-like"/>
</dbReference>
<name>A0A1F8FXG3_9BACT</name>
<evidence type="ECO:0000259" key="7">
    <source>
        <dbReference type="Pfam" id="PF08281"/>
    </source>
</evidence>
<evidence type="ECO:0000313" key="8">
    <source>
        <dbReference type="EMBL" id="OGN17651.1"/>
    </source>
</evidence>
<dbReference type="InterPro" id="IPR007627">
    <property type="entry name" value="RNA_pol_sigma70_r2"/>
</dbReference>
<comment type="similarity">
    <text evidence="1">Belongs to the sigma-70 factor family. ECF subfamily.</text>
</comment>
<sequence>MRLLTSRNVRREDYEDIWQEAILAAWNSIQQDKFPGEIKLGGWFIGIFQHKATDYFRRRSRALKFETPTPNAYLEDLTSRILISEALQKLSKSRREVICLHLQGFSTSEIATKLNRSPGRTGALLWEAKKQLRKLVK</sequence>
<dbReference type="NCBIfam" id="TIGR02937">
    <property type="entry name" value="sigma70-ECF"/>
    <property type="match status" value="1"/>
</dbReference>
<keyword evidence="2" id="KW-0805">Transcription regulation</keyword>
<dbReference type="GO" id="GO:0016987">
    <property type="term" value="F:sigma factor activity"/>
    <property type="evidence" value="ECO:0007669"/>
    <property type="project" value="UniProtKB-KW"/>
</dbReference>
<accession>A0A1F8FXG3</accession>
<proteinExistence type="inferred from homology"/>
<evidence type="ECO:0008006" key="10">
    <source>
        <dbReference type="Google" id="ProtNLM"/>
    </source>
</evidence>
<keyword evidence="4" id="KW-0238">DNA-binding</keyword>
<dbReference type="Gene3D" id="1.10.10.10">
    <property type="entry name" value="Winged helix-like DNA-binding domain superfamily/Winged helix DNA-binding domain"/>
    <property type="match status" value="1"/>
</dbReference>
<dbReference type="InterPro" id="IPR036388">
    <property type="entry name" value="WH-like_DNA-bd_sf"/>
</dbReference>
<dbReference type="SUPFAM" id="SSF88659">
    <property type="entry name" value="Sigma3 and sigma4 domains of RNA polymerase sigma factors"/>
    <property type="match status" value="1"/>
</dbReference>
<dbReference type="Gene3D" id="1.10.1740.10">
    <property type="match status" value="1"/>
</dbReference>
<keyword evidence="5" id="KW-0804">Transcription</keyword>
<evidence type="ECO:0000256" key="5">
    <source>
        <dbReference type="ARBA" id="ARBA00023163"/>
    </source>
</evidence>
<dbReference type="Pfam" id="PF08281">
    <property type="entry name" value="Sigma70_r4_2"/>
    <property type="match status" value="1"/>
</dbReference>
<dbReference type="InterPro" id="IPR014284">
    <property type="entry name" value="RNA_pol_sigma-70_dom"/>
</dbReference>
<evidence type="ECO:0000313" key="9">
    <source>
        <dbReference type="Proteomes" id="UP000178117"/>
    </source>
</evidence>
<keyword evidence="3" id="KW-0731">Sigma factor</keyword>
<organism evidence="8 9">
    <name type="scientific">Candidatus Yanofskybacteria bacterium RIFCSPHIGHO2_02_FULL_50_12</name>
    <dbReference type="NCBI Taxonomy" id="1802685"/>
    <lineage>
        <taxon>Bacteria</taxon>
        <taxon>Candidatus Yanofskyibacteriota</taxon>
    </lineage>
</organism>
<feature type="domain" description="RNA polymerase sigma factor 70 region 4 type 2" evidence="7">
    <location>
        <begin position="82"/>
        <end position="132"/>
    </location>
</feature>
<comment type="caution">
    <text evidence="8">The sequence shown here is derived from an EMBL/GenBank/DDBJ whole genome shotgun (WGS) entry which is preliminary data.</text>
</comment>
<evidence type="ECO:0000256" key="1">
    <source>
        <dbReference type="ARBA" id="ARBA00010641"/>
    </source>
</evidence>
<dbReference type="GO" id="GO:0003677">
    <property type="term" value="F:DNA binding"/>
    <property type="evidence" value="ECO:0007669"/>
    <property type="project" value="UniProtKB-KW"/>
</dbReference>
<dbReference type="STRING" id="1802685.A3C88_01310"/>
<gene>
    <name evidence="8" type="ORF">A3C88_01310</name>
</gene>
<dbReference type="PANTHER" id="PTHR43133">
    <property type="entry name" value="RNA POLYMERASE ECF-TYPE SIGMA FACTO"/>
    <property type="match status" value="1"/>
</dbReference>
<protein>
    <recommendedName>
        <fullName evidence="10">RNA polymerase sigma factor 70 region 4 type 2 domain-containing protein</fullName>
    </recommendedName>
</protein>
<dbReference type="AlphaFoldDB" id="A0A1F8FXG3"/>